<organism evidence="1 2">
    <name type="scientific">Pendulispora albinea</name>
    <dbReference type="NCBI Taxonomy" id="2741071"/>
    <lineage>
        <taxon>Bacteria</taxon>
        <taxon>Pseudomonadati</taxon>
        <taxon>Myxococcota</taxon>
        <taxon>Myxococcia</taxon>
        <taxon>Myxococcales</taxon>
        <taxon>Sorangiineae</taxon>
        <taxon>Pendulisporaceae</taxon>
        <taxon>Pendulispora</taxon>
    </lineage>
</organism>
<keyword evidence="2" id="KW-1185">Reference proteome</keyword>
<dbReference type="RefSeq" id="WP_394828939.1">
    <property type="nucleotide sequence ID" value="NZ_CP089984.1"/>
</dbReference>
<gene>
    <name evidence="1" type="ORF">LZC94_19060</name>
</gene>
<protein>
    <submittedName>
        <fullName evidence="1">Uncharacterized protein</fullName>
    </submittedName>
</protein>
<evidence type="ECO:0000313" key="1">
    <source>
        <dbReference type="EMBL" id="WXB19317.1"/>
    </source>
</evidence>
<accession>A0ABZ2M9Z1</accession>
<dbReference type="PROSITE" id="PS51257">
    <property type="entry name" value="PROKAR_LIPOPROTEIN"/>
    <property type="match status" value="1"/>
</dbReference>
<dbReference type="EMBL" id="CP089984">
    <property type="protein sequence ID" value="WXB19317.1"/>
    <property type="molecule type" value="Genomic_DNA"/>
</dbReference>
<dbReference type="Proteomes" id="UP001370348">
    <property type="component" value="Chromosome"/>
</dbReference>
<name>A0ABZ2M9Z1_9BACT</name>
<reference evidence="1 2" key="1">
    <citation type="submission" date="2021-12" db="EMBL/GenBank/DDBJ databases">
        <title>Discovery of the Pendulisporaceae a myxobacterial family with distinct sporulation behavior and unique specialized metabolism.</title>
        <authorList>
            <person name="Garcia R."/>
            <person name="Popoff A."/>
            <person name="Bader C.D."/>
            <person name="Loehr J."/>
            <person name="Walesch S."/>
            <person name="Walt C."/>
            <person name="Boldt J."/>
            <person name="Bunk B."/>
            <person name="Haeckl F.J.F.P.J."/>
            <person name="Gunesch A.P."/>
            <person name="Birkelbach J."/>
            <person name="Nuebel U."/>
            <person name="Pietschmann T."/>
            <person name="Bach T."/>
            <person name="Mueller R."/>
        </authorList>
    </citation>
    <scope>NUCLEOTIDE SEQUENCE [LARGE SCALE GENOMIC DNA]</scope>
    <source>
        <strain evidence="1 2">MSr11954</strain>
    </source>
</reference>
<evidence type="ECO:0000313" key="2">
    <source>
        <dbReference type="Proteomes" id="UP001370348"/>
    </source>
</evidence>
<sequence>MRGPLLLFLFASVGGCVASRAVPVRTPYTTLPEDAPCGEPAAQSEVRNLRAFRRYVEIRSITPLEHHFSAAWGTTFTNGSTSFATRRNPTTGEIDVRREGQFAIEGQVARPSFKPVPRELAPFVDEIRRRATREDIPTHPKWLEFAYAGEYRVLDVAETMPLYPPSREPRVAVFDSAVFKADASLTRFERDGAGVRLGKGVHALCFGSVCACDRGRWIDGLASSTPRGTTLLSELDAESRDRIFEAARDFAAGRKSVFLSQLLTKDKDVSLLPANLEQQLALDITVAGRAAQSNGQEPSTQHLELHLDARSTATSISRDAKSALLDGVEVKVSASLAAEGASPNGRTQRRLLLTVRIDDGRGRVNEQTYHARGNAIVDGSNVAFIEFEIPFDEREKDENRMRHVMPGGPNTSSIEVFVGYLRPIW</sequence>
<proteinExistence type="predicted"/>